<dbReference type="Proteomes" id="UP000765509">
    <property type="component" value="Unassembled WGS sequence"/>
</dbReference>
<reference evidence="2" key="1">
    <citation type="submission" date="2021-03" db="EMBL/GenBank/DDBJ databases">
        <title>Draft genome sequence of rust myrtle Austropuccinia psidii MF-1, a brazilian biotype.</title>
        <authorList>
            <person name="Quecine M.C."/>
            <person name="Pachon D.M.R."/>
            <person name="Bonatelli M.L."/>
            <person name="Correr F.H."/>
            <person name="Franceschini L.M."/>
            <person name="Leite T.F."/>
            <person name="Margarido G.R.A."/>
            <person name="Almeida C.A."/>
            <person name="Ferrarezi J.A."/>
            <person name="Labate C.A."/>
        </authorList>
    </citation>
    <scope>NUCLEOTIDE SEQUENCE</scope>
    <source>
        <strain evidence="2">MF-1</strain>
    </source>
</reference>
<feature type="region of interest" description="Disordered" evidence="1">
    <location>
        <begin position="1"/>
        <end position="82"/>
    </location>
</feature>
<feature type="compositionally biased region" description="Polar residues" evidence="1">
    <location>
        <begin position="61"/>
        <end position="70"/>
    </location>
</feature>
<organism evidence="2 3">
    <name type="scientific">Austropuccinia psidii MF-1</name>
    <dbReference type="NCBI Taxonomy" id="1389203"/>
    <lineage>
        <taxon>Eukaryota</taxon>
        <taxon>Fungi</taxon>
        <taxon>Dikarya</taxon>
        <taxon>Basidiomycota</taxon>
        <taxon>Pucciniomycotina</taxon>
        <taxon>Pucciniomycetes</taxon>
        <taxon>Pucciniales</taxon>
        <taxon>Sphaerophragmiaceae</taxon>
        <taxon>Austropuccinia</taxon>
    </lineage>
</organism>
<evidence type="ECO:0000313" key="3">
    <source>
        <dbReference type="Proteomes" id="UP000765509"/>
    </source>
</evidence>
<evidence type="ECO:0000256" key="1">
    <source>
        <dbReference type="SAM" id="MobiDB-lite"/>
    </source>
</evidence>
<name>A0A9Q3DV73_9BASI</name>
<feature type="compositionally biased region" description="Polar residues" evidence="1">
    <location>
        <begin position="44"/>
        <end position="53"/>
    </location>
</feature>
<comment type="caution">
    <text evidence="2">The sequence shown here is derived from an EMBL/GenBank/DDBJ whole genome shotgun (WGS) entry which is preliminary data.</text>
</comment>
<dbReference type="AlphaFoldDB" id="A0A9Q3DV73"/>
<gene>
    <name evidence="2" type="ORF">O181_046117</name>
</gene>
<evidence type="ECO:0000313" key="2">
    <source>
        <dbReference type="EMBL" id="MBW0506402.1"/>
    </source>
</evidence>
<keyword evidence="3" id="KW-1185">Reference proteome</keyword>
<protein>
    <submittedName>
        <fullName evidence="2">Uncharacterized protein</fullName>
    </submittedName>
</protein>
<dbReference type="EMBL" id="AVOT02019062">
    <property type="protein sequence ID" value="MBW0506402.1"/>
    <property type="molecule type" value="Genomic_DNA"/>
</dbReference>
<sequence>MSPIHLRGLGIQRNQPEERTGLFRFRSSGFGQNGEWQDTEGNHSHTPTKQRAQTRGMGRHGSSTSATPTAQRPILVEPGTQKGSTGLYTEWCGMPYHFVSLD</sequence>
<accession>A0A9Q3DV73</accession>
<proteinExistence type="predicted"/>